<feature type="signal peptide" evidence="6">
    <location>
        <begin position="1"/>
        <end position="19"/>
    </location>
</feature>
<protein>
    <submittedName>
        <fullName evidence="8">Outer membrane protein OmpA</fullName>
    </submittedName>
</protein>
<dbReference type="RefSeq" id="WP_132317579.1">
    <property type="nucleotide sequence ID" value="NZ_FWZT01000005.1"/>
</dbReference>
<evidence type="ECO:0000259" key="7">
    <source>
        <dbReference type="PROSITE" id="PS51123"/>
    </source>
</evidence>
<dbReference type="InterPro" id="IPR006665">
    <property type="entry name" value="OmpA-like"/>
</dbReference>
<keyword evidence="3" id="KW-0998">Cell outer membrane</keyword>
<dbReference type="Pfam" id="PF00691">
    <property type="entry name" value="OmpA"/>
    <property type="match status" value="1"/>
</dbReference>
<dbReference type="CDD" id="cd07185">
    <property type="entry name" value="OmpA_C-like"/>
    <property type="match status" value="1"/>
</dbReference>
<dbReference type="Gene3D" id="3.30.1330.60">
    <property type="entry name" value="OmpA-like domain"/>
    <property type="match status" value="1"/>
</dbReference>
<keyword evidence="2 4" id="KW-0472">Membrane</keyword>
<comment type="subcellular location">
    <subcellularLocation>
        <location evidence="1">Cell outer membrane</location>
    </subcellularLocation>
</comment>
<dbReference type="InterPro" id="IPR036737">
    <property type="entry name" value="OmpA-like_sf"/>
</dbReference>
<sequence>MLRLFLLIFAIIPIRPTWANVTGSDLQNFNAITSGLDFVTVHSSETLIPGIANFGFFANYAVNTLPRYSNEVDAAARTNEINDSILATDFNFGLGITKTLDIGFSLPFVVSQEVNLEGARGEFESTGLTEIRGNLKYRLIGGASGGIATIVSFNQNLTENNPFTGTDPGPILNFELAFDTTLYTTAMALNIGYRMRNSGDAVPGFPIEPLEDQFIASAAVSQLFSSIDTKIILEVFTATPVSESDTTANRSVSASEALLGFKFDWNRNTAIHLGASTELDNGTASPDWRAYTGINYVTGNYKNKKVKLVSKKKKKKKKKPKKTGQQPIPIPEPEPPQLPTNLSMGGDDYPPELPGIGDDVFVLRDVNFAFDSAYKVLAGAKTAISSLAQHLRARGYRKIIIEGHTDSIGSEDYNIKLGRRRSETIKRYMVEVEKIDPSKIKVLTYGEYRPVADNGNYQGRQLNRRVVFRILYPK</sequence>
<dbReference type="PANTHER" id="PTHR30329:SF21">
    <property type="entry name" value="LIPOPROTEIN YIAD-RELATED"/>
    <property type="match status" value="1"/>
</dbReference>
<dbReference type="SUPFAM" id="SSF103088">
    <property type="entry name" value="OmpA-like"/>
    <property type="match status" value="1"/>
</dbReference>
<proteinExistence type="predicted"/>
<evidence type="ECO:0000256" key="2">
    <source>
        <dbReference type="ARBA" id="ARBA00023136"/>
    </source>
</evidence>
<dbReference type="GO" id="GO:0009279">
    <property type="term" value="C:cell outer membrane"/>
    <property type="evidence" value="ECO:0007669"/>
    <property type="project" value="UniProtKB-SubCell"/>
</dbReference>
<dbReference type="AlphaFoldDB" id="A0A1Y6BP53"/>
<evidence type="ECO:0000256" key="1">
    <source>
        <dbReference type="ARBA" id="ARBA00004442"/>
    </source>
</evidence>
<keyword evidence="9" id="KW-1185">Reference proteome</keyword>
<dbReference type="STRING" id="1513793.SAMN06296036_10553"/>
<dbReference type="Proteomes" id="UP000192907">
    <property type="component" value="Unassembled WGS sequence"/>
</dbReference>
<gene>
    <name evidence="8" type="ORF">SAMN06296036_10553</name>
</gene>
<evidence type="ECO:0000256" key="5">
    <source>
        <dbReference type="SAM" id="MobiDB-lite"/>
    </source>
</evidence>
<keyword evidence="6" id="KW-0732">Signal</keyword>
<name>A0A1Y6BP53_9BACT</name>
<evidence type="ECO:0000256" key="4">
    <source>
        <dbReference type="PROSITE-ProRule" id="PRU00473"/>
    </source>
</evidence>
<dbReference type="EMBL" id="FWZT01000005">
    <property type="protein sequence ID" value="SMF11091.1"/>
    <property type="molecule type" value="Genomic_DNA"/>
</dbReference>
<dbReference type="PANTHER" id="PTHR30329">
    <property type="entry name" value="STATOR ELEMENT OF FLAGELLAR MOTOR COMPLEX"/>
    <property type="match status" value="1"/>
</dbReference>
<dbReference type="InterPro" id="IPR050330">
    <property type="entry name" value="Bact_OuterMem_StrucFunc"/>
</dbReference>
<dbReference type="InterPro" id="IPR006664">
    <property type="entry name" value="OMP_bac"/>
</dbReference>
<evidence type="ECO:0000256" key="3">
    <source>
        <dbReference type="ARBA" id="ARBA00023237"/>
    </source>
</evidence>
<feature type="region of interest" description="Disordered" evidence="5">
    <location>
        <begin position="307"/>
        <end position="349"/>
    </location>
</feature>
<evidence type="ECO:0000256" key="6">
    <source>
        <dbReference type="SAM" id="SignalP"/>
    </source>
</evidence>
<feature type="domain" description="OmpA-like" evidence="7">
    <location>
        <begin position="355"/>
        <end position="474"/>
    </location>
</feature>
<reference evidence="9" key="1">
    <citation type="submission" date="2017-04" db="EMBL/GenBank/DDBJ databases">
        <authorList>
            <person name="Varghese N."/>
            <person name="Submissions S."/>
        </authorList>
    </citation>
    <scope>NUCLEOTIDE SEQUENCE [LARGE SCALE GENOMIC DNA]</scope>
    <source>
        <strain evidence="9">RKEM611</strain>
    </source>
</reference>
<organism evidence="8 9">
    <name type="scientific">Pseudobacteriovorax antillogorgiicola</name>
    <dbReference type="NCBI Taxonomy" id="1513793"/>
    <lineage>
        <taxon>Bacteria</taxon>
        <taxon>Pseudomonadati</taxon>
        <taxon>Bdellovibrionota</taxon>
        <taxon>Oligoflexia</taxon>
        <taxon>Oligoflexales</taxon>
        <taxon>Pseudobacteriovoracaceae</taxon>
        <taxon>Pseudobacteriovorax</taxon>
    </lineage>
</organism>
<dbReference type="OrthoDB" id="5482786at2"/>
<dbReference type="PRINTS" id="PR01021">
    <property type="entry name" value="OMPADOMAIN"/>
</dbReference>
<dbReference type="PROSITE" id="PS51123">
    <property type="entry name" value="OMPA_2"/>
    <property type="match status" value="1"/>
</dbReference>
<feature type="chain" id="PRO_5012780142" evidence="6">
    <location>
        <begin position="20"/>
        <end position="474"/>
    </location>
</feature>
<feature type="compositionally biased region" description="Pro residues" evidence="5">
    <location>
        <begin position="328"/>
        <end position="338"/>
    </location>
</feature>
<evidence type="ECO:0000313" key="8">
    <source>
        <dbReference type="EMBL" id="SMF11091.1"/>
    </source>
</evidence>
<feature type="compositionally biased region" description="Basic residues" evidence="5">
    <location>
        <begin position="307"/>
        <end position="322"/>
    </location>
</feature>
<accession>A0A1Y6BP53</accession>
<evidence type="ECO:0000313" key="9">
    <source>
        <dbReference type="Proteomes" id="UP000192907"/>
    </source>
</evidence>